<sequence>MAVADVSPTYGRSKPITKVKMRTLTEDSLGLEPLGNELLLYFTERMIAASTLKRNYVLQKNTGGKVHMYSLRHFLFVLLFRRERMN</sequence>
<comment type="caution">
    <text evidence="1">The sequence shown here is derived from an EMBL/GenBank/DDBJ whole genome shotgun (WGS) entry which is preliminary data.</text>
</comment>
<organism evidence="1 2">
    <name type="scientific">Saponaria officinalis</name>
    <name type="common">Common soapwort</name>
    <name type="synonym">Lychnis saponaria</name>
    <dbReference type="NCBI Taxonomy" id="3572"/>
    <lineage>
        <taxon>Eukaryota</taxon>
        <taxon>Viridiplantae</taxon>
        <taxon>Streptophyta</taxon>
        <taxon>Embryophyta</taxon>
        <taxon>Tracheophyta</taxon>
        <taxon>Spermatophyta</taxon>
        <taxon>Magnoliopsida</taxon>
        <taxon>eudicotyledons</taxon>
        <taxon>Gunneridae</taxon>
        <taxon>Pentapetalae</taxon>
        <taxon>Caryophyllales</taxon>
        <taxon>Caryophyllaceae</taxon>
        <taxon>Caryophylleae</taxon>
        <taxon>Saponaria</taxon>
    </lineage>
</organism>
<keyword evidence="2" id="KW-1185">Reference proteome</keyword>
<proteinExistence type="predicted"/>
<evidence type="ECO:0000313" key="1">
    <source>
        <dbReference type="EMBL" id="KAK9713993.1"/>
    </source>
</evidence>
<name>A0AAW1K7D2_SAPOF</name>
<dbReference type="AlphaFoldDB" id="A0AAW1K7D2"/>
<evidence type="ECO:0000313" key="2">
    <source>
        <dbReference type="Proteomes" id="UP001443914"/>
    </source>
</evidence>
<gene>
    <name evidence="1" type="ORF">RND81_06G063900</name>
</gene>
<dbReference type="Proteomes" id="UP001443914">
    <property type="component" value="Unassembled WGS sequence"/>
</dbReference>
<accession>A0AAW1K7D2</accession>
<protein>
    <submittedName>
        <fullName evidence="1">Uncharacterized protein</fullName>
    </submittedName>
</protein>
<dbReference type="EMBL" id="JBDFQZ010000006">
    <property type="protein sequence ID" value="KAK9713993.1"/>
    <property type="molecule type" value="Genomic_DNA"/>
</dbReference>
<reference evidence="1" key="1">
    <citation type="submission" date="2024-03" db="EMBL/GenBank/DDBJ databases">
        <title>WGS assembly of Saponaria officinalis var. Norfolk2.</title>
        <authorList>
            <person name="Jenkins J."/>
            <person name="Shu S."/>
            <person name="Grimwood J."/>
            <person name="Barry K."/>
            <person name="Goodstein D."/>
            <person name="Schmutz J."/>
            <person name="Leebens-Mack J."/>
            <person name="Osbourn A."/>
        </authorList>
    </citation>
    <scope>NUCLEOTIDE SEQUENCE [LARGE SCALE GENOMIC DNA]</scope>
    <source>
        <strain evidence="1">JIC</strain>
    </source>
</reference>